<dbReference type="GO" id="GO:0005789">
    <property type="term" value="C:endoplasmic reticulum membrane"/>
    <property type="evidence" value="ECO:0007669"/>
    <property type="project" value="UniProtKB-SubCell"/>
</dbReference>
<dbReference type="GO" id="GO:0042761">
    <property type="term" value="P:very long-chain fatty acid biosynthetic process"/>
    <property type="evidence" value="ECO:0007669"/>
    <property type="project" value="TreeGrafter"/>
</dbReference>
<feature type="transmembrane region" description="Helical" evidence="10">
    <location>
        <begin position="200"/>
        <end position="223"/>
    </location>
</feature>
<dbReference type="Proteomes" id="UP000765509">
    <property type="component" value="Unassembled WGS sequence"/>
</dbReference>
<dbReference type="PANTHER" id="PTHR10556">
    <property type="entry name" value="3-OXO-5-ALPHA-STEROID 4-DEHYDROGENASE"/>
    <property type="match status" value="1"/>
</dbReference>
<evidence type="ECO:0000313" key="12">
    <source>
        <dbReference type="EMBL" id="MBW0469274.1"/>
    </source>
</evidence>
<comment type="subcellular location">
    <subcellularLocation>
        <location evidence="1">Endoplasmic reticulum membrane</location>
        <topology evidence="1">Multi-pass membrane protein</topology>
    </subcellularLocation>
</comment>
<dbReference type="Gene3D" id="1.20.120.1630">
    <property type="match status" value="1"/>
</dbReference>
<sequence length="311" mass="35625">MPISITLRSRTKAIRTINGVFEDKTSLDQIKVIDIKNNLKSSTKLDPLRQRLTTVDKKVLDDDDKTLAEYGLQEGDDILFKDLGPQISWKTVFLIEYLGPLLIHPLFYTSNPFSNLIYGSPVTHGRMQRIAFVMVMAHFLKRQLETIFVHRFSNATMPIRNIFKNSFHYWVLSGFLLAGPIYGHGSSLSKLRGTIFESKFYLGLCTLLWAYAEISNLIVHLHLRSLRPAGTKKRALPIGYGFKLVACPNYLFESLAWLSYCLLTCHWSSLVFLMVSSIQMSIWAVKKKKNYKREFGALVSSGWKAIYPFIL</sequence>
<keyword evidence="13" id="KW-1185">Reference proteome</keyword>
<organism evidence="12 13">
    <name type="scientific">Austropuccinia psidii MF-1</name>
    <dbReference type="NCBI Taxonomy" id="1389203"/>
    <lineage>
        <taxon>Eukaryota</taxon>
        <taxon>Fungi</taxon>
        <taxon>Dikarya</taxon>
        <taxon>Basidiomycota</taxon>
        <taxon>Pucciniomycotina</taxon>
        <taxon>Pucciniomycetes</taxon>
        <taxon>Pucciniales</taxon>
        <taxon>Sphaerophragmiaceae</taxon>
        <taxon>Austropuccinia</taxon>
    </lineage>
</organism>
<keyword evidence="3" id="KW-0444">Lipid biosynthesis</keyword>
<feature type="transmembrane region" description="Helical" evidence="10">
    <location>
        <begin position="235"/>
        <end position="251"/>
    </location>
</feature>
<evidence type="ECO:0000256" key="7">
    <source>
        <dbReference type="ARBA" id="ARBA00023002"/>
    </source>
</evidence>
<evidence type="ECO:0000256" key="2">
    <source>
        <dbReference type="ARBA" id="ARBA00007742"/>
    </source>
</evidence>
<protein>
    <recommendedName>
        <fullName evidence="11">Ubiquitin-like domain-containing protein</fullName>
    </recommendedName>
</protein>
<evidence type="ECO:0000256" key="10">
    <source>
        <dbReference type="SAM" id="Phobius"/>
    </source>
</evidence>
<dbReference type="PROSITE" id="PS50244">
    <property type="entry name" value="S5A_REDUCTASE"/>
    <property type="match status" value="1"/>
</dbReference>
<keyword evidence="8" id="KW-0443">Lipid metabolism</keyword>
<dbReference type="EMBL" id="AVOT02002132">
    <property type="protein sequence ID" value="MBW0469274.1"/>
    <property type="molecule type" value="Genomic_DNA"/>
</dbReference>
<dbReference type="PANTHER" id="PTHR10556:SF28">
    <property type="entry name" value="VERY-LONG-CHAIN ENOYL-COA REDUCTASE"/>
    <property type="match status" value="1"/>
</dbReference>
<gene>
    <name evidence="12" type="ORF">O181_008989</name>
</gene>
<keyword evidence="5" id="KW-0521">NADP</keyword>
<dbReference type="InterPro" id="IPR029071">
    <property type="entry name" value="Ubiquitin-like_domsf"/>
</dbReference>
<dbReference type="InterPro" id="IPR001104">
    <property type="entry name" value="3-oxo-5_a-steroid_4-DH_C"/>
</dbReference>
<dbReference type="Pfam" id="PF02544">
    <property type="entry name" value="Steroid_dh"/>
    <property type="match status" value="1"/>
</dbReference>
<dbReference type="Gene3D" id="3.10.20.90">
    <property type="entry name" value="Phosphatidylinositol 3-kinase Catalytic Subunit, Chain A, domain 1"/>
    <property type="match status" value="1"/>
</dbReference>
<evidence type="ECO:0000256" key="1">
    <source>
        <dbReference type="ARBA" id="ARBA00004477"/>
    </source>
</evidence>
<name>A0A9Q3BNH4_9BASI</name>
<accession>A0A9Q3BNH4</accession>
<reference evidence="12" key="1">
    <citation type="submission" date="2021-03" db="EMBL/GenBank/DDBJ databases">
        <title>Draft genome sequence of rust myrtle Austropuccinia psidii MF-1, a brazilian biotype.</title>
        <authorList>
            <person name="Quecine M.C."/>
            <person name="Pachon D.M.R."/>
            <person name="Bonatelli M.L."/>
            <person name="Correr F.H."/>
            <person name="Franceschini L.M."/>
            <person name="Leite T.F."/>
            <person name="Margarido G.R.A."/>
            <person name="Almeida C.A."/>
            <person name="Ferrarezi J.A."/>
            <person name="Labate C.A."/>
        </authorList>
    </citation>
    <scope>NUCLEOTIDE SEQUENCE</scope>
    <source>
        <strain evidence="12">MF-1</strain>
    </source>
</reference>
<comment type="similarity">
    <text evidence="2">Belongs to the steroid 5-alpha reductase family.</text>
</comment>
<dbReference type="InterPro" id="IPR039357">
    <property type="entry name" value="SRD5A/TECR"/>
</dbReference>
<dbReference type="OrthoDB" id="540503at2759"/>
<comment type="caution">
    <text evidence="12">The sequence shown here is derived from an EMBL/GenBank/DDBJ whole genome shotgun (WGS) entry which is preliminary data.</text>
</comment>
<evidence type="ECO:0000256" key="4">
    <source>
        <dbReference type="ARBA" id="ARBA00022692"/>
    </source>
</evidence>
<feature type="transmembrane region" description="Helical" evidence="10">
    <location>
        <begin position="257"/>
        <end position="285"/>
    </location>
</feature>
<keyword evidence="7" id="KW-0560">Oxidoreductase</keyword>
<evidence type="ECO:0000256" key="5">
    <source>
        <dbReference type="ARBA" id="ARBA00022857"/>
    </source>
</evidence>
<proteinExistence type="inferred from homology"/>
<evidence type="ECO:0000259" key="11">
    <source>
        <dbReference type="PROSITE" id="PS50053"/>
    </source>
</evidence>
<evidence type="ECO:0000256" key="3">
    <source>
        <dbReference type="ARBA" id="ARBA00022516"/>
    </source>
</evidence>
<evidence type="ECO:0000256" key="6">
    <source>
        <dbReference type="ARBA" id="ARBA00022989"/>
    </source>
</evidence>
<keyword evidence="6 10" id="KW-1133">Transmembrane helix</keyword>
<dbReference type="PROSITE" id="PS50053">
    <property type="entry name" value="UBIQUITIN_2"/>
    <property type="match status" value="1"/>
</dbReference>
<feature type="transmembrane region" description="Helical" evidence="10">
    <location>
        <begin position="167"/>
        <end position="185"/>
    </location>
</feature>
<dbReference type="GO" id="GO:0016627">
    <property type="term" value="F:oxidoreductase activity, acting on the CH-CH group of donors"/>
    <property type="evidence" value="ECO:0007669"/>
    <property type="project" value="InterPro"/>
</dbReference>
<keyword evidence="9 10" id="KW-0472">Membrane</keyword>
<evidence type="ECO:0000313" key="13">
    <source>
        <dbReference type="Proteomes" id="UP000765509"/>
    </source>
</evidence>
<dbReference type="InterPro" id="IPR000626">
    <property type="entry name" value="Ubiquitin-like_dom"/>
</dbReference>
<evidence type="ECO:0000256" key="8">
    <source>
        <dbReference type="ARBA" id="ARBA00023098"/>
    </source>
</evidence>
<evidence type="ECO:0000256" key="9">
    <source>
        <dbReference type="ARBA" id="ARBA00023136"/>
    </source>
</evidence>
<feature type="domain" description="Ubiquitin-like" evidence="11">
    <location>
        <begin position="3"/>
        <end position="80"/>
    </location>
</feature>
<dbReference type="SUPFAM" id="SSF54236">
    <property type="entry name" value="Ubiquitin-like"/>
    <property type="match status" value="1"/>
</dbReference>
<dbReference type="AlphaFoldDB" id="A0A9Q3BNH4"/>
<keyword evidence="4 10" id="KW-0812">Transmembrane</keyword>